<dbReference type="AlphaFoldDB" id="G8R886"/>
<feature type="transmembrane region" description="Helical" evidence="1">
    <location>
        <begin position="48"/>
        <end position="66"/>
    </location>
</feature>
<gene>
    <name evidence="2" type="ordered locus">Oweho_1458</name>
</gene>
<dbReference type="OrthoDB" id="1362378at2"/>
<protein>
    <submittedName>
        <fullName evidence="2">Uncharacterized protein</fullName>
    </submittedName>
</protein>
<organism evidence="2 3">
    <name type="scientific">Owenweeksia hongkongensis (strain DSM 17368 / CIP 108786 / JCM 12287 / NRRL B-23963 / UST20020801)</name>
    <dbReference type="NCBI Taxonomy" id="926562"/>
    <lineage>
        <taxon>Bacteria</taxon>
        <taxon>Pseudomonadati</taxon>
        <taxon>Bacteroidota</taxon>
        <taxon>Flavobacteriia</taxon>
        <taxon>Flavobacteriales</taxon>
        <taxon>Owenweeksiaceae</taxon>
        <taxon>Owenweeksia</taxon>
    </lineage>
</organism>
<reference evidence="2 3" key="1">
    <citation type="journal article" date="2012" name="Stand. Genomic Sci.">
        <title>Genome sequence of the orange-pigmented seawater bacterium Owenweeksia hongkongensis type strain (UST20020801(T)).</title>
        <authorList>
            <person name="Riedel T."/>
            <person name="Held B."/>
            <person name="Nolan M."/>
            <person name="Lucas S."/>
            <person name="Lapidus A."/>
            <person name="Tice H."/>
            <person name="Del Rio T.G."/>
            <person name="Cheng J.F."/>
            <person name="Han C."/>
            <person name="Tapia R."/>
            <person name="Goodwin L.A."/>
            <person name="Pitluck S."/>
            <person name="Liolios K."/>
            <person name="Mavromatis K."/>
            <person name="Pagani I."/>
            <person name="Ivanova N."/>
            <person name="Mikhailova N."/>
            <person name="Pati A."/>
            <person name="Chen A."/>
            <person name="Palaniappan K."/>
            <person name="Rohde M."/>
            <person name="Tindall B.J."/>
            <person name="Detter J.C."/>
            <person name="Goker M."/>
            <person name="Woyke T."/>
            <person name="Bristow J."/>
            <person name="Eisen J.A."/>
            <person name="Markowitz V."/>
            <person name="Hugenholtz P."/>
            <person name="Klenk H.P."/>
            <person name="Kyrpides N.C."/>
        </authorList>
    </citation>
    <scope>NUCLEOTIDE SEQUENCE</scope>
    <source>
        <strain evidence="3">DSM 17368 / JCM 12287 / NRRL B-23963</strain>
    </source>
</reference>
<sequence length="97" mass="11006">MFKNLSPQWLLGLVIGLLMPLLGILLMIESRPELVGIQRFEGDIIKQVNVQIITLGMIINAGLFFLSLKFDKEEIGRGILSISVVYLVVIFIYRFLL</sequence>
<feature type="transmembrane region" description="Helical" evidence="1">
    <location>
        <begin position="78"/>
        <end position="96"/>
    </location>
</feature>
<name>G8R886_OWEHD</name>
<keyword evidence="1" id="KW-0472">Membrane</keyword>
<dbReference type="HOGENOM" id="CLU_2344002_0_0_10"/>
<keyword evidence="1" id="KW-1133">Transmembrane helix</keyword>
<dbReference type="KEGG" id="oho:Oweho_1458"/>
<evidence type="ECO:0000313" key="2">
    <source>
        <dbReference type="EMBL" id="AEV32454.1"/>
    </source>
</evidence>
<dbReference type="Proteomes" id="UP000005631">
    <property type="component" value="Chromosome"/>
</dbReference>
<accession>G8R886</accession>
<dbReference type="RefSeq" id="WP_014201810.1">
    <property type="nucleotide sequence ID" value="NC_016599.1"/>
</dbReference>
<keyword evidence="1" id="KW-0812">Transmembrane</keyword>
<dbReference type="STRING" id="926562.Oweho_1458"/>
<evidence type="ECO:0000313" key="3">
    <source>
        <dbReference type="Proteomes" id="UP000005631"/>
    </source>
</evidence>
<keyword evidence="3" id="KW-1185">Reference proteome</keyword>
<dbReference type="EMBL" id="CP003156">
    <property type="protein sequence ID" value="AEV32454.1"/>
    <property type="molecule type" value="Genomic_DNA"/>
</dbReference>
<feature type="transmembrane region" description="Helical" evidence="1">
    <location>
        <begin position="9"/>
        <end position="28"/>
    </location>
</feature>
<proteinExistence type="predicted"/>
<evidence type="ECO:0000256" key="1">
    <source>
        <dbReference type="SAM" id="Phobius"/>
    </source>
</evidence>